<dbReference type="EMBL" id="MT141606">
    <property type="protein sequence ID" value="QJA68319.1"/>
    <property type="molecule type" value="Genomic_DNA"/>
</dbReference>
<name>A0A6M3JDP6_9ZZZZ</name>
<organism evidence="1">
    <name type="scientific">viral metagenome</name>
    <dbReference type="NCBI Taxonomy" id="1070528"/>
    <lineage>
        <taxon>unclassified sequences</taxon>
        <taxon>metagenomes</taxon>
        <taxon>organismal metagenomes</taxon>
    </lineage>
</organism>
<dbReference type="AlphaFoldDB" id="A0A6M3JDP6"/>
<sequence>MSKMGNKLERLLDENKYELLAVLRNLVERIDNGLALGEKLDVEPARKVLSKIENNKGGS</sequence>
<accession>A0A6M3JDP6</accession>
<reference evidence="1" key="1">
    <citation type="submission" date="2020-03" db="EMBL/GenBank/DDBJ databases">
        <title>The deep terrestrial virosphere.</title>
        <authorList>
            <person name="Holmfeldt K."/>
            <person name="Nilsson E."/>
            <person name="Simone D."/>
            <person name="Lopez-Fernandez M."/>
            <person name="Wu X."/>
            <person name="de Brujin I."/>
            <person name="Lundin D."/>
            <person name="Andersson A."/>
            <person name="Bertilsson S."/>
            <person name="Dopson M."/>
        </authorList>
    </citation>
    <scope>NUCLEOTIDE SEQUENCE</scope>
    <source>
        <strain evidence="1">MM415A07077</strain>
        <strain evidence="2">MM415B09759</strain>
        <strain evidence="3">TM448B09010</strain>
    </source>
</reference>
<evidence type="ECO:0000313" key="1">
    <source>
        <dbReference type="EMBL" id="QJA68319.1"/>
    </source>
</evidence>
<evidence type="ECO:0000313" key="3">
    <source>
        <dbReference type="EMBL" id="QJI04469.1"/>
    </source>
</evidence>
<dbReference type="EMBL" id="MT143386">
    <property type="protein sequence ID" value="QJA96295.1"/>
    <property type="molecule type" value="Genomic_DNA"/>
</dbReference>
<dbReference type="EMBL" id="MT145183">
    <property type="protein sequence ID" value="QJI04469.1"/>
    <property type="molecule type" value="Genomic_DNA"/>
</dbReference>
<gene>
    <name evidence="1" type="ORF">MM415A07077_0009</name>
    <name evidence="2" type="ORF">MM415B09759_0008</name>
    <name evidence="3" type="ORF">TM448B09010_0002</name>
</gene>
<evidence type="ECO:0000313" key="2">
    <source>
        <dbReference type="EMBL" id="QJA96295.1"/>
    </source>
</evidence>
<protein>
    <submittedName>
        <fullName evidence="1">Uncharacterized protein</fullName>
    </submittedName>
</protein>
<proteinExistence type="predicted"/>